<sequence length="69" mass="7795">MDCFSVIEYNFIATMRSYTTDITTPPLVPSEKFEYVKGLILRVQDWLQTVCSTYGRGLSLIMGIAPALE</sequence>
<accession>A0A4Y7J8A1</accession>
<dbReference type="EMBL" id="CM010717">
    <property type="protein sequence ID" value="RZC56292.1"/>
    <property type="molecule type" value="Genomic_DNA"/>
</dbReference>
<proteinExistence type="predicted"/>
<dbReference type="AlphaFoldDB" id="A0A4Y7J8A1"/>
<evidence type="ECO:0000313" key="2">
    <source>
        <dbReference type="Proteomes" id="UP000316621"/>
    </source>
</evidence>
<reference evidence="1 2" key="1">
    <citation type="journal article" date="2018" name="Science">
        <title>The opium poppy genome and morphinan production.</title>
        <authorList>
            <person name="Guo L."/>
            <person name="Winzer T."/>
            <person name="Yang X."/>
            <person name="Li Y."/>
            <person name="Ning Z."/>
            <person name="He Z."/>
            <person name="Teodor R."/>
            <person name="Lu Y."/>
            <person name="Bowser T.A."/>
            <person name="Graham I.A."/>
            <person name="Ye K."/>
        </authorList>
    </citation>
    <scope>NUCLEOTIDE SEQUENCE [LARGE SCALE GENOMIC DNA]</scope>
    <source>
        <strain evidence="2">cv. HN1</strain>
        <tissue evidence="1">Leaves</tissue>
    </source>
</reference>
<keyword evidence="2" id="KW-1185">Reference proteome</keyword>
<organism evidence="1 2">
    <name type="scientific">Papaver somniferum</name>
    <name type="common">Opium poppy</name>
    <dbReference type="NCBI Taxonomy" id="3469"/>
    <lineage>
        <taxon>Eukaryota</taxon>
        <taxon>Viridiplantae</taxon>
        <taxon>Streptophyta</taxon>
        <taxon>Embryophyta</taxon>
        <taxon>Tracheophyta</taxon>
        <taxon>Spermatophyta</taxon>
        <taxon>Magnoliopsida</taxon>
        <taxon>Ranunculales</taxon>
        <taxon>Papaveraceae</taxon>
        <taxon>Papaveroideae</taxon>
        <taxon>Papaver</taxon>
    </lineage>
</organism>
<feature type="non-terminal residue" evidence="1">
    <location>
        <position position="69"/>
    </location>
</feature>
<dbReference type="Gramene" id="RZC56292">
    <property type="protein sequence ID" value="RZC56292"/>
    <property type="gene ID" value="C5167_015141"/>
</dbReference>
<gene>
    <name evidence="1" type="ORF">C5167_015141</name>
</gene>
<protein>
    <submittedName>
        <fullName evidence="1">Uncharacterized protein</fullName>
    </submittedName>
</protein>
<evidence type="ECO:0000313" key="1">
    <source>
        <dbReference type="EMBL" id="RZC56292.1"/>
    </source>
</evidence>
<dbReference type="Proteomes" id="UP000316621">
    <property type="component" value="Chromosome 3"/>
</dbReference>
<name>A0A4Y7J8A1_PAPSO</name>